<dbReference type="InterPro" id="IPR000182">
    <property type="entry name" value="GNAT_dom"/>
</dbReference>
<dbReference type="Gene3D" id="3.40.630.30">
    <property type="match status" value="1"/>
</dbReference>
<dbReference type="FunFam" id="3.40.630.30:FF:000064">
    <property type="entry name" value="GNAT family acetyltransferase"/>
    <property type="match status" value="1"/>
</dbReference>
<name>A0A099T172_METMT</name>
<evidence type="ECO:0000259" key="4">
    <source>
        <dbReference type="PROSITE" id="PS51186"/>
    </source>
</evidence>
<keyword evidence="2 5" id="KW-0808">Transferase</keyword>
<keyword evidence="3" id="KW-0012">Acyltransferase</keyword>
<dbReference type="CDD" id="cd04301">
    <property type="entry name" value="NAT_SF"/>
    <property type="match status" value="1"/>
</dbReference>
<dbReference type="AlphaFoldDB" id="A0A099T172"/>
<dbReference type="Proteomes" id="UP000029859">
    <property type="component" value="Unassembled WGS sequence"/>
</dbReference>
<dbReference type="PANTHER" id="PTHR10545">
    <property type="entry name" value="DIAMINE N-ACETYLTRANSFERASE"/>
    <property type="match status" value="1"/>
</dbReference>
<proteinExistence type="inferred from homology"/>
<dbReference type="InterPro" id="IPR051016">
    <property type="entry name" value="Diverse_Substrate_AcTransf"/>
</dbReference>
<evidence type="ECO:0000313" key="5">
    <source>
        <dbReference type="EMBL" id="KGK97878.1"/>
    </source>
</evidence>
<dbReference type="GO" id="GO:0008080">
    <property type="term" value="F:N-acetyltransferase activity"/>
    <property type="evidence" value="ECO:0007669"/>
    <property type="project" value="UniProtKB-ARBA"/>
</dbReference>
<evidence type="ECO:0000313" key="6">
    <source>
        <dbReference type="Proteomes" id="UP000029859"/>
    </source>
</evidence>
<dbReference type="Pfam" id="PF00583">
    <property type="entry name" value="Acetyltransf_1"/>
    <property type="match status" value="1"/>
</dbReference>
<dbReference type="InterPro" id="IPR016181">
    <property type="entry name" value="Acyl_CoA_acyltransferase"/>
</dbReference>
<feature type="domain" description="N-acetyltransferase" evidence="4">
    <location>
        <begin position="10"/>
        <end position="164"/>
    </location>
</feature>
<gene>
    <name evidence="5" type="ORF">LI82_08950</name>
</gene>
<dbReference type="OrthoDB" id="87545at2157"/>
<comment type="caution">
    <text evidence="5">The sequence shown here is derived from an EMBL/GenBank/DDBJ whole genome shotgun (WGS) entry which is preliminary data.</text>
</comment>
<keyword evidence="6" id="KW-1185">Reference proteome</keyword>
<evidence type="ECO:0000256" key="2">
    <source>
        <dbReference type="ARBA" id="ARBA00022679"/>
    </source>
</evidence>
<evidence type="ECO:0000256" key="3">
    <source>
        <dbReference type="ARBA" id="ARBA00023315"/>
    </source>
</evidence>
<sequence>MEQDLSIPPVIIRPATEIDTAQIMIFIRSLAEFEKLAHTLTATEDDMKTSLFGKEPCVEAVIAEINNNPAGLALYFHNFAAYIGKRGLYIEAIYVDSKYRGLGVGEALLKHCAKIAKERDCGTMDWVVLDWNPARKFYEKMGAKAEDEWVVHTLDAKGIDELAE</sequence>
<accession>A0A099T172</accession>
<reference evidence="5 6" key="1">
    <citation type="submission" date="2014-09" db="EMBL/GenBank/DDBJ databases">
        <title>Draft genome sequence of an obligately methylotrophic methanogen, Methanococcoides methylutens, isolated from marine sediment.</title>
        <authorList>
            <person name="Guan Y."/>
            <person name="Ngugi D.K."/>
            <person name="Blom J."/>
            <person name="Ali S."/>
            <person name="Ferry J.G."/>
            <person name="Stingl U."/>
        </authorList>
    </citation>
    <scope>NUCLEOTIDE SEQUENCE [LARGE SCALE GENOMIC DNA]</scope>
    <source>
        <strain evidence="5 6">DSM 2657</strain>
    </source>
</reference>
<dbReference type="PANTHER" id="PTHR10545:SF29">
    <property type="entry name" value="GH14572P-RELATED"/>
    <property type="match status" value="1"/>
</dbReference>
<dbReference type="SUPFAM" id="SSF55729">
    <property type="entry name" value="Acyl-CoA N-acyltransferases (Nat)"/>
    <property type="match status" value="1"/>
</dbReference>
<comment type="similarity">
    <text evidence="1">Belongs to the acetyltransferase family.</text>
</comment>
<dbReference type="PROSITE" id="PS51186">
    <property type="entry name" value="GNAT"/>
    <property type="match status" value="1"/>
</dbReference>
<protein>
    <submittedName>
        <fullName evidence="5">Diamine acetyltransferase</fullName>
    </submittedName>
</protein>
<dbReference type="EMBL" id="JRHO01000014">
    <property type="protein sequence ID" value="KGK97878.1"/>
    <property type="molecule type" value="Genomic_DNA"/>
</dbReference>
<evidence type="ECO:0000256" key="1">
    <source>
        <dbReference type="ARBA" id="ARBA00008694"/>
    </source>
</evidence>
<dbReference type="RefSeq" id="WP_048195006.1">
    <property type="nucleotide sequence ID" value="NZ_CAAGSM010000001.1"/>
</dbReference>
<organism evidence="5 6">
    <name type="scientific">Methanococcoides methylutens</name>
    <dbReference type="NCBI Taxonomy" id="2226"/>
    <lineage>
        <taxon>Archaea</taxon>
        <taxon>Methanobacteriati</taxon>
        <taxon>Methanobacteriota</taxon>
        <taxon>Stenosarchaea group</taxon>
        <taxon>Methanomicrobia</taxon>
        <taxon>Methanosarcinales</taxon>
        <taxon>Methanosarcinaceae</taxon>
        <taxon>Methanococcoides</taxon>
    </lineage>
</organism>